<dbReference type="InterPro" id="IPR044810">
    <property type="entry name" value="WRKY_plant"/>
</dbReference>
<dbReference type="PANTHER" id="PTHR31282">
    <property type="entry name" value="WRKY TRANSCRIPTION FACTOR 21-RELATED"/>
    <property type="match status" value="1"/>
</dbReference>
<dbReference type="PROSITE" id="PS50811">
    <property type="entry name" value="WRKY"/>
    <property type="match status" value="1"/>
</dbReference>
<evidence type="ECO:0000259" key="6">
    <source>
        <dbReference type="PROSITE" id="PS50811"/>
    </source>
</evidence>
<evidence type="ECO:0000256" key="5">
    <source>
        <dbReference type="ARBA" id="ARBA00023242"/>
    </source>
</evidence>
<accession>A0AA88CW39</accession>
<dbReference type="GO" id="GO:0005634">
    <property type="term" value="C:nucleus"/>
    <property type="evidence" value="ECO:0007669"/>
    <property type="project" value="UniProtKB-SubCell"/>
</dbReference>
<keyword evidence="8" id="KW-1185">Reference proteome</keyword>
<dbReference type="EMBL" id="BTGU01000003">
    <property type="protein sequence ID" value="GMN32696.1"/>
    <property type="molecule type" value="Genomic_DNA"/>
</dbReference>
<dbReference type="AlphaFoldDB" id="A0AA88CW39"/>
<evidence type="ECO:0000313" key="8">
    <source>
        <dbReference type="Proteomes" id="UP001187192"/>
    </source>
</evidence>
<evidence type="ECO:0000256" key="4">
    <source>
        <dbReference type="ARBA" id="ARBA00023163"/>
    </source>
</evidence>
<comment type="caution">
    <text evidence="7">The sequence shown here is derived from an EMBL/GenBank/DDBJ whole genome shotgun (WGS) entry which is preliminary data.</text>
</comment>
<dbReference type="InterPro" id="IPR003657">
    <property type="entry name" value="WRKY_dom"/>
</dbReference>
<keyword evidence="3" id="KW-0238">DNA-binding</keyword>
<dbReference type="GO" id="GO:0003700">
    <property type="term" value="F:DNA-binding transcription factor activity"/>
    <property type="evidence" value="ECO:0007669"/>
    <property type="project" value="InterPro"/>
</dbReference>
<evidence type="ECO:0000256" key="2">
    <source>
        <dbReference type="ARBA" id="ARBA00023015"/>
    </source>
</evidence>
<name>A0AA88CW39_FICCA</name>
<proteinExistence type="predicted"/>
<gene>
    <name evidence="7" type="ORF">TIFTF001_003802</name>
</gene>
<keyword evidence="4" id="KW-0804">Transcription</keyword>
<dbReference type="Proteomes" id="UP001187192">
    <property type="component" value="Unassembled WGS sequence"/>
</dbReference>
<comment type="subcellular location">
    <subcellularLocation>
        <location evidence="1">Nucleus</location>
    </subcellularLocation>
</comment>
<dbReference type="InterPro" id="IPR036576">
    <property type="entry name" value="WRKY_dom_sf"/>
</dbReference>
<dbReference type="SUPFAM" id="SSF118290">
    <property type="entry name" value="WRKY DNA-binding domain"/>
    <property type="match status" value="1"/>
</dbReference>
<dbReference type="GO" id="GO:0043565">
    <property type="term" value="F:sequence-specific DNA binding"/>
    <property type="evidence" value="ECO:0007669"/>
    <property type="project" value="InterPro"/>
</dbReference>
<dbReference type="Pfam" id="PF10533">
    <property type="entry name" value="Plant_zn_clust"/>
    <property type="match status" value="1"/>
</dbReference>
<dbReference type="Gene3D" id="2.20.25.80">
    <property type="entry name" value="WRKY domain"/>
    <property type="match status" value="1"/>
</dbReference>
<evidence type="ECO:0000313" key="7">
    <source>
        <dbReference type="EMBL" id="GMN32696.1"/>
    </source>
</evidence>
<reference evidence="7" key="1">
    <citation type="submission" date="2023-07" db="EMBL/GenBank/DDBJ databases">
        <title>draft genome sequence of fig (Ficus carica).</title>
        <authorList>
            <person name="Takahashi T."/>
            <person name="Nishimura K."/>
        </authorList>
    </citation>
    <scope>NUCLEOTIDE SEQUENCE</scope>
</reference>
<sequence>MEKASGVLYVSVTPRLESRAQDVAQTSLTRANQFLSCIKQERSSQEVSRAAQEAIAEFKKLLVLLDRSEPSDRKRIRKGPLPKTPDVNHVEFMDNFSPTPSSSQPFVVRQFFPPTYSSETISTVVVPANNSVVVGLSQFPQQQPVSNSLISMNGRSSVNTRVIHYSSSEILASEVSNSSMFSSKSNSCGAARSEDTGTRCMASTGGCHCSKRRKLRMKRKIRVPSVSNKLSDIPPDDYSWRKYGQKPIKGSPYPRSYYKCSSVKGCPARKHVESI</sequence>
<dbReference type="Pfam" id="PF03106">
    <property type="entry name" value="WRKY"/>
    <property type="match status" value="1"/>
</dbReference>
<keyword evidence="5" id="KW-0539">Nucleus</keyword>
<dbReference type="SMART" id="SM00774">
    <property type="entry name" value="WRKY"/>
    <property type="match status" value="1"/>
</dbReference>
<protein>
    <recommendedName>
        <fullName evidence="6">WRKY domain-containing protein</fullName>
    </recommendedName>
</protein>
<keyword evidence="2" id="KW-0805">Transcription regulation</keyword>
<dbReference type="InterPro" id="IPR018872">
    <property type="entry name" value="Zn-cluster-dom"/>
</dbReference>
<organism evidence="7 8">
    <name type="scientific">Ficus carica</name>
    <name type="common">Common fig</name>
    <dbReference type="NCBI Taxonomy" id="3494"/>
    <lineage>
        <taxon>Eukaryota</taxon>
        <taxon>Viridiplantae</taxon>
        <taxon>Streptophyta</taxon>
        <taxon>Embryophyta</taxon>
        <taxon>Tracheophyta</taxon>
        <taxon>Spermatophyta</taxon>
        <taxon>Magnoliopsida</taxon>
        <taxon>eudicotyledons</taxon>
        <taxon>Gunneridae</taxon>
        <taxon>Pentapetalae</taxon>
        <taxon>rosids</taxon>
        <taxon>fabids</taxon>
        <taxon>Rosales</taxon>
        <taxon>Moraceae</taxon>
        <taxon>Ficeae</taxon>
        <taxon>Ficus</taxon>
    </lineage>
</organism>
<evidence type="ECO:0000256" key="3">
    <source>
        <dbReference type="ARBA" id="ARBA00023125"/>
    </source>
</evidence>
<dbReference type="GO" id="GO:0005516">
    <property type="term" value="F:calmodulin binding"/>
    <property type="evidence" value="ECO:0007669"/>
    <property type="project" value="UniProtKB-ARBA"/>
</dbReference>
<evidence type="ECO:0000256" key="1">
    <source>
        <dbReference type="ARBA" id="ARBA00004123"/>
    </source>
</evidence>
<feature type="domain" description="WRKY" evidence="6">
    <location>
        <begin position="229"/>
        <end position="275"/>
    </location>
</feature>